<organism evidence="1 2">
    <name type="scientific">Dictyoglomus turgidum (strain DSM 6724 / Z-1310)</name>
    <dbReference type="NCBI Taxonomy" id="515635"/>
    <lineage>
        <taxon>Bacteria</taxon>
        <taxon>Pseudomonadati</taxon>
        <taxon>Dictyoglomota</taxon>
        <taxon>Dictyoglomia</taxon>
        <taxon>Dictyoglomales</taxon>
        <taxon>Dictyoglomaceae</taxon>
        <taxon>Dictyoglomus</taxon>
    </lineage>
</organism>
<dbReference type="AlphaFoldDB" id="B8DYQ9"/>
<dbReference type="InParanoid" id="B8DYQ9"/>
<reference evidence="2" key="1">
    <citation type="journal article" date="2016" name="Front. Microbiol.">
        <title>The complete genome sequence of hyperthermophile Dictyoglomus turgidum DSM 6724 reveals a specialized carbohydrate fermentor.</title>
        <authorList>
            <person name="Brumm P.J."/>
            <person name="Gowda K."/>
            <person name="Robb F.T."/>
            <person name="Mead D.A."/>
        </authorList>
    </citation>
    <scope>NUCLEOTIDE SEQUENCE [LARGE SCALE GENOMIC DNA]</scope>
    <source>
        <strain evidence="2">DSM 6724 / Z-1310</strain>
    </source>
</reference>
<keyword evidence="2" id="KW-1185">Reference proteome</keyword>
<dbReference type="STRING" id="515635.Dtur_0107"/>
<dbReference type="Proteomes" id="UP000007719">
    <property type="component" value="Chromosome"/>
</dbReference>
<gene>
    <name evidence="1" type="ordered locus">Dtur_0107</name>
</gene>
<sequence length="61" mass="6884">MFSIWLFIALLIFVILVPIFLPVFAQTPAVPTAQIQVKVNLPQGEELSDEELEKVEGQLFL</sequence>
<dbReference type="RefSeq" id="WP_012582527.1">
    <property type="nucleotide sequence ID" value="NC_011661.1"/>
</dbReference>
<evidence type="ECO:0000313" key="2">
    <source>
        <dbReference type="Proteomes" id="UP000007719"/>
    </source>
</evidence>
<proteinExistence type="predicted"/>
<accession>B8DYQ9</accession>
<protein>
    <submittedName>
        <fullName evidence="1">Uncharacterized protein</fullName>
    </submittedName>
</protein>
<name>B8DYQ9_DICTD</name>
<dbReference type="KEGG" id="dtu:Dtur_0107"/>
<dbReference type="EMBL" id="CP001251">
    <property type="protein sequence ID" value="ACK41441.1"/>
    <property type="molecule type" value="Genomic_DNA"/>
</dbReference>
<dbReference type="EnsemblBacteria" id="ACK41441">
    <property type="protein sequence ID" value="ACK41441"/>
    <property type="gene ID" value="Dtur_0107"/>
</dbReference>
<evidence type="ECO:0000313" key="1">
    <source>
        <dbReference type="EMBL" id="ACK41441.1"/>
    </source>
</evidence>
<dbReference type="HOGENOM" id="CLU_2915034_0_0_0"/>